<dbReference type="Proteomes" id="UP001341281">
    <property type="component" value="Chromosome 05"/>
</dbReference>
<reference evidence="2 3" key="1">
    <citation type="submission" date="2024-02" db="EMBL/GenBank/DDBJ databases">
        <title>High-quality chromosome-scale genome assembly of Pensacola bahiagrass (Paspalum notatum Flugge var. saurae).</title>
        <authorList>
            <person name="Vega J.M."/>
            <person name="Podio M."/>
            <person name="Orjuela J."/>
            <person name="Siena L.A."/>
            <person name="Pessino S.C."/>
            <person name="Combes M.C."/>
            <person name="Mariac C."/>
            <person name="Albertini E."/>
            <person name="Pupilli F."/>
            <person name="Ortiz J.P.A."/>
            <person name="Leblanc O."/>
        </authorList>
    </citation>
    <scope>NUCLEOTIDE SEQUENCE [LARGE SCALE GENOMIC DNA]</scope>
    <source>
        <strain evidence="2">R1</strain>
        <tissue evidence="2">Leaf</tissue>
    </source>
</reference>
<proteinExistence type="predicted"/>
<feature type="compositionally biased region" description="Low complexity" evidence="1">
    <location>
        <begin position="49"/>
        <end position="59"/>
    </location>
</feature>
<sequence length="79" mass="8375">MHAWRCLCRLVVATGCSDQHIRYFTIVHGLVLPILVAACPPALKLKGTAPAARRPGPGAVKESREEVAVKAGQGGRCDV</sequence>
<dbReference type="EMBL" id="CP144749">
    <property type="protein sequence ID" value="WVZ73427.1"/>
    <property type="molecule type" value="Genomic_DNA"/>
</dbReference>
<gene>
    <name evidence="2" type="ORF">U9M48_021733</name>
</gene>
<evidence type="ECO:0000313" key="3">
    <source>
        <dbReference type="Proteomes" id="UP001341281"/>
    </source>
</evidence>
<keyword evidence="3" id="KW-1185">Reference proteome</keyword>
<evidence type="ECO:0000256" key="1">
    <source>
        <dbReference type="SAM" id="MobiDB-lite"/>
    </source>
</evidence>
<accession>A0AAQ3TL96</accession>
<protein>
    <submittedName>
        <fullName evidence="2">Uncharacterized protein</fullName>
    </submittedName>
</protein>
<dbReference type="AlphaFoldDB" id="A0AAQ3TL96"/>
<name>A0AAQ3TL96_PASNO</name>
<organism evidence="2 3">
    <name type="scientific">Paspalum notatum var. saurae</name>
    <dbReference type="NCBI Taxonomy" id="547442"/>
    <lineage>
        <taxon>Eukaryota</taxon>
        <taxon>Viridiplantae</taxon>
        <taxon>Streptophyta</taxon>
        <taxon>Embryophyta</taxon>
        <taxon>Tracheophyta</taxon>
        <taxon>Spermatophyta</taxon>
        <taxon>Magnoliopsida</taxon>
        <taxon>Liliopsida</taxon>
        <taxon>Poales</taxon>
        <taxon>Poaceae</taxon>
        <taxon>PACMAD clade</taxon>
        <taxon>Panicoideae</taxon>
        <taxon>Andropogonodae</taxon>
        <taxon>Paspaleae</taxon>
        <taxon>Paspalinae</taxon>
        <taxon>Paspalum</taxon>
    </lineage>
</organism>
<evidence type="ECO:0000313" key="2">
    <source>
        <dbReference type="EMBL" id="WVZ73427.1"/>
    </source>
</evidence>
<feature type="region of interest" description="Disordered" evidence="1">
    <location>
        <begin position="48"/>
        <end position="79"/>
    </location>
</feature>